<protein>
    <submittedName>
        <fullName evidence="2">Stage III sporulation protein AE</fullName>
    </submittedName>
</protein>
<dbReference type="EMBL" id="JAPRAT010000027">
    <property type="protein sequence ID" value="MCZ0704086.1"/>
    <property type="molecule type" value="Genomic_DNA"/>
</dbReference>
<organism evidence="2 3">
    <name type="scientific">Natronobacillus azotifigens</name>
    <dbReference type="NCBI Taxonomy" id="472978"/>
    <lineage>
        <taxon>Bacteria</taxon>
        <taxon>Bacillati</taxon>
        <taxon>Bacillota</taxon>
        <taxon>Bacilli</taxon>
        <taxon>Bacillales</taxon>
        <taxon>Bacillaceae</taxon>
        <taxon>Natronobacillus</taxon>
    </lineage>
</organism>
<dbReference type="Pfam" id="PF09546">
    <property type="entry name" value="Spore_III_AE"/>
    <property type="match status" value="1"/>
</dbReference>
<feature type="transmembrane region" description="Helical" evidence="1">
    <location>
        <begin position="104"/>
        <end position="125"/>
    </location>
</feature>
<sequence>MKRLILFVISCLLSLVFILPGDLLAKEEELESEYADISLIDEIPMGEISDYWYQSASEYGHVFPEVSKVGFRDFITQQDNLSLKSWIFAVIRFVSYEIIWNGKLLGTLIILSICSSILQAIQTAFESKTISKVADMVIMLVLAILALQSFHLASELVVNTIEQMRDFMLAILPLMLGIMSTVGGFLSVSFFHPFIVTFMHFTVVIISKIIIPLFFLSAILQMVSAFNKEFQVTKLADLLKSTGLSMLVGCLTIFLTILSAHGATSAIQDGVALKTTKFIASNFIPVVGRLFTDATDTILSASLVLKNALGIVGLVILLMVMLFPALKILVIAIIYKLTAAIIQPLGDGPIVKCVGIISQHIMYLLAALLTVSLMFFLTIVVLVIASNVTLMVR</sequence>
<keyword evidence="3" id="KW-1185">Reference proteome</keyword>
<dbReference type="RefSeq" id="WP_268780853.1">
    <property type="nucleotide sequence ID" value="NZ_JAPRAT010000027.1"/>
</dbReference>
<evidence type="ECO:0000256" key="1">
    <source>
        <dbReference type="SAM" id="Phobius"/>
    </source>
</evidence>
<name>A0A9J6RFA4_9BACI</name>
<proteinExistence type="predicted"/>
<evidence type="ECO:0000313" key="2">
    <source>
        <dbReference type="EMBL" id="MCZ0704086.1"/>
    </source>
</evidence>
<accession>A0A9J6RFA4</accession>
<feature type="transmembrane region" description="Helical" evidence="1">
    <location>
        <begin position="137"/>
        <end position="158"/>
    </location>
</feature>
<dbReference type="InterPro" id="IPR014194">
    <property type="entry name" value="Spore_III_AE"/>
</dbReference>
<keyword evidence="1" id="KW-1133">Transmembrane helix</keyword>
<dbReference type="Proteomes" id="UP001084197">
    <property type="component" value="Unassembled WGS sequence"/>
</dbReference>
<feature type="transmembrane region" description="Helical" evidence="1">
    <location>
        <begin position="170"/>
        <end position="192"/>
    </location>
</feature>
<feature type="transmembrane region" description="Helical" evidence="1">
    <location>
        <begin position="198"/>
        <end position="223"/>
    </location>
</feature>
<comment type="caution">
    <text evidence="2">The sequence shown here is derived from an EMBL/GenBank/DDBJ whole genome shotgun (WGS) entry which is preliminary data.</text>
</comment>
<gene>
    <name evidence="2" type="primary">spoIIIAE</name>
    <name evidence="2" type="ORF">OWO01_12795</name>
</gene>
<feature type="transmembrane region" description="Helical" evidence="1">
    <location>
        <begin position="244"/>
        <end position="263"/>
    </location>
</feature>
<reference evidence="2" key="1">
    <citation type="submission" date="2022-11" db="EMBL/GenBank/DDBJ databases">
        <title>WGS of Natronobacillus azotifigens 24KS-1, an anaerobic diazotrophic haloalkaliphile from soda-rich habitats.</title>
        <authorList>
            <person name="Sorokin D.Y."/>
            <person name="Merkel A.Y."/>
        </authorList>
    </citation>
    <scope>NUCLEOTIDE SEQUENCE</scope>
    <source>
        <strain evidence="2">24KS-1</strain>
    </source>
</reference>
<dbReference type="NCBIfam" id="TIGR02829">
    <property type="entry name" value="spore_III_AE"/>
    <property type="match status" value="1"/>
</dbReference>
<feature type="transmembrane region" description="Helical" evidence="1">
    <location>
        <begin position="361"/>
        <end position="385"/>
    </location>
</feature>
<dbReference type="AlphaFoldDB" id="A0A9J6RFA4"/>
<keyword evidence="1" id="KW-0472">Membrane</keyword>
<keyword evidence="1" id="KW-0812">Transmembrane</keyword>
<evidence type="ECO:0000313" key="3">
    <source>
        <dbReference type="Proteomes" id="UP001084197"/>
    </source>
</evidence>
<feature type="transmembrane region" description="Helical" evidence="1">
    <location>
        <begin position="308"/>
        <end position="335"/>
    </location>
</feature>